<dbReference type="STRING" id="888268.A0A1E5VE02"/>
<keyword evidence="1" id="KW-0479">Metal-binding</keyword>
<evidence type="ECO:0000256" key="1">
    <source>
        <dbReference type="ARBA" id="ARBA00022723"/>
    </source>
</evidence>
<dbReference type="AlphaFoldDB" id="A0A1E5VE02"/>
<dbReference type="Proteomes" id="UP000095767">
    <property type="component" value="Unassembled WGS sequence"/>
</dbReference>
<dbReference type="PANTHER" id="PTHR15629">
    <property type="entry name" value="SH3YL1 PROTEIN"/>
    <property type="match status" value="1"/>
</dbReference>
<keyword evidence="7" id="KW-1185">Reference proteome</keyword>
<feature type="domain" description="FYVE-type" evidence="5">
    <location>
        <begin position="269"/>
        <end position="331"/>
    </location>
</feature>
<dbReference type="InterPro" id="IPR011011">
    <property type="entry name" value="Znf_FYVE_PHD"/>
</dbReference>
<comment type="caution">
    <text evidence="6">The sequence shown here is derived from an EMBL/GenBank/DDBJ whole genome shotgun (WGS) entry which is preliminary data.</text>
</comment>
<sequence length="583" mass="64090">MAETDRLYPPIQPYDLEPPRVPAAAAAGCGEEEARACNWAVMWDEELDASPAPEAVVEKVGAFRLLLVKFVQFCWCTLLLVNVLSRRLFMVMVSCKNQAPHIFELRAEDHPPRNFKEGSLGVVNAYESSDEMTTMKESEENIYDSFPLCEQTGIWVPASVPPMTKHDHEEWQKGFGYNSGCFPEEEYQWDIDEENLEMTMWDVLSEMVVAGKDKLLSIASFDFGRYGMSVVSDFFLEEALKDKAQTLEDISAGSEHALLETEPTKWLPDSAAPSCMLCGARFHPIICTRHHCRFCGGIFCSDCSKGRSLMPPKFMTSDPQRVCDVCGVRLECIQPYLMNRVSRACQLPTQDLTDLSTLRSWINIPWAIKMEYEIYKAANSIYGYCKVGELKAEKSIPDSILREAKGLAIITEVKVGMMLTYKIGTGLVVARRADGSWSPPSAISTCGLGYGVQAGGELADYIIVLRNTDAIKTFSGNAHMSIGAGISASAGHVGRAAEADFRAGDGGYAACYTYSCSKGAFVGCALNGSVVYTRDSVNARFYGGPVKALEILLGSLARPPAAATLYKALSVLFDKIEKQTPCL</sequence>
<dbReference type="CDD" id="cd11526">
    <property type="entry name" value="SYLF_FYVE"/>
    <property type="match status" value="1"/>
</dbReference>
<keyword evidence="2 4" id="KW-0863">Zinc-finger</keyword>
<dbReference type="GO" id="GO:0035091">
    <property type="term" value="F:phosphatidylinositol binding"/>
    <property type="evidence" value="ECO:0007669"/>
    <property type="project" value="TreeGrafter"/>
</dbReference>
<dbReference type="GO" id="GO:0008270">
    <property type="term" value="F:zinc ion binding"/>
    <property type="evidence" value="ECO:0007669"/>
    <property type="project" value="UniProtKB-KW"/>
</dbReference>
<dbReference type="InterPro" id="IPR013083">
    <property type="entry name" value="Znf_RING/FYVE/PHD"/>
</dbReference>
<evidence type="ECO:0000313" key="7">
    <source>
        <dbReference type="Proteomes" id="UP000095767"/>
    </source>
</evidence>
<dbReference type="PROSITE" id="PS50178">
    <property type="entry name" value="ZF_FYVE"/>
    <property type="match status" value="1"/>
</dbReference>
<dbReference type="SMART" id="SM00064">
    <property type="entry name" value="FYVE"/>
    <property type="match status" value="1"/>
</dbReference>
<dbReference type="SUPFAM" id="SSF57903">
    <property type="entry name" value="FYVE/PHD zinc finger"/>
    <property type="match status" value="1"/>
</dbReference>
<evidence type="ECO:0000256" key="3">
    <source>
        <dbReference type="ARBA" id="ARBA00022833"/>
    </source>
</evidence>
<evidence type="ECO:0000256" key="4">
    <source>
        <dbReference type="PROSITE-ProRule" id="PRU00091"/>
    </source>
</evidence>
<proteinExistence type="predicted"/>
<evidence type="ECO:0000259" key="5">
    <source>
        <dbReference type="PROSITE" id="PS50178"/>
    </source>
</evidence>
<dbReference type="Gene3D" id="3.30.40.10">
    <property type="entry name" value="Zinc/RING finger domain, C3HC4 (zinc finger)"/>
    <property type="match status" value="1"/>
</dbReference>
<accession>A0A1E5VE02</accession>
<dbReference type="InterPro" id="IPR017455">
    <property type="entry name" value="Znf_FYVE-rel"/>
</dbReference>
<dbReference type="EMBL" id="LWDX02042689">
    <property type="protein sequence ID" value="OEL23378.1"/>
    <property type="molecule type" value="Genomic_DNA"/>
</dbReference>
<protein>
    <submittedName>
        <fullName evidence="6">SH3 domain-containing protein</fullName>
    </submittedName>
</protein>
<dbReference type="Pfam" id="PF04366">
    <property type="entry name" value="Ysc84"/>
    <property type="match status" value="1"/>
</dbReference>
<dbReference type="InterPro" id="IPR000306">
    <property type="entry name" value="Znf_FYVE"/>
</dbReference>
<dbReference type="FunFam" id="3.30.40.10:FF:000151">
    <property type="entry name" value="Zinc finger family protein"/>
    <property type="match status" value="1"/>
</dbReference>
<name>A0A1E5VE02_9POAL</name>
<dbReference type="OrthoDB" id="443981at2759"/>
<keyword evidence="3" id="KW-0862">Zinc</keyword>
<evidence type="ECO:0000313" key="6">
    <source>
        <dbReference type="EMBL" id="OEL23378.1"/>
    </source>
</evidence>
<evidence type="ECO:0000256" key="2">
    <source>
        <dbReference type="ARBA" id="ARBA00022771"/>
    </source>
</evidence>
<dbReference type="PANTHER" id="PTHR15629:SF35">
    <property type="entry name" value="OS06G0552400 PROTEIN"/>
    <property type="match status" value="1"/>
</dbReference>
<dbReference type="InterPro" id="IPR007461">
    <property type="entry name" value="Ysc84_actin-binding"/>
</dbReference>
<organism evidence="6 7">
    <name type="scientific">Dichanthelium oligosanthes</name>
    <dbReference type="NCBI Taxonomy" id="888268"/>
    <lineage>
        <taxon>Eukaryota</taxon>
        <taxon>Viridiplantae</taxon>
        <taxon>Streptophyta</taxon>
        <taxon>Embryophyta</taxon>
        <taxon>Tracheophyta</taxon>
        <taxon>Spermatophyta</taxon>
        <taxon>Magnoliopsida</taxon>
        <taxon>Liliopsida</taxon>
        <taxon>Poales</taxon>
        <taxon>Poaceae</taxon>
        <taxon>PACMAD clade</taxon>
        <taxon>Panicoideae</taxon>
        <taxon>Panicodae</taxon>
        <taxon>Paniceae</taxon>
        <taxon>Dichantheliinae</taxon>
        <taxon>Dichanthelium</taxon>
    </lineage>
</organism>
<dbReference type="Pfam" id="PF01363">
    <property type="entry name" value="FYVE"/>
    <property type="match status" value="1"/>
</dbReference>
<gene>
    <name evidence="6" type="ORF">BAE44_0015603</name>
</gene>
<dbReference type="InterPro" id="IPR051702">
    <property type="entry name" value="SH3_domain_YSC84-like"/>
</dbReference>
<reference evidence="6 7" key="1">
    <citation type="submission" date="2016-09" db="EMBL/GenBank/DDBJ databases">
        <title>The draft genome of Dichanthelium oligosanthes: A C3 panicoid grass species.</title>
        <authorList>
            <person name="Studer A.J."/>
            <person name="Schnable J.C."/>
            <person name="Brutnell T.P."/>
        </authorList>
    </citation>
    <scope>NUCLEOTIDE SEQUENCE [LARGE SCALE GENOMIC DNA]</scope>
    <source>
        <strain evidence="7">cv. Kellogg 1175</strain>
        <tissue evidence="6">Leaf</tissue>
    </source>
</reference>